<reference evidence="4" key="2">
    <citation type="journal article" date="2012" name="Environ. Microbiol.">
        <title>Genomic content of uncultured Bacteroidetes from contrasting oceanic provinces in the North Atlantic Ocean.</title>
        <authorList>
            <person name="Gomez-Pereira P.R."/>
            <person name="Schuler M."/>
            <person name="Fuchs B.M."/>
            <person name="Bennke C."/>
            <person name="Teeling H."/>
            <person name="Waldmann J."/>
            <person name="Richter M."/>
            <person name="Barbe V."/>
            <person name="Bataille E."/>
            <person name="Glockner F.O."/>
            <person name="Amann R."/>
        </authorList>
    </citation>
    <scope>NUCLEOTIDE SEQUENCE</scope>
</reference>
<dbReference type="Gene3D" id="2.70.70.10">
    <property type="entry name" value="Glucose Permease (Domain IIA)"/>
    <property type="match status" value="1"/>
</dbReference>
<dbReference type="Pfam" id="PF01551">
    <property type="entry name" value="Peptidase_M23"/>
    <property type="match status" value="1"/>
</dbReference>
<evidence type="ECO:0000259" key="3">
    <source>
        <dbReference type="Pfam" id="PF01551"/>
    </source>
</evidence>
<evidence type="ECO:0000256" key="2">
    <source>
        <dbReference type="SAM" id="Phobius"/>
    </source>
</evidence>
<dbReference type="SUPFAM" id="SSF51261">
    <property type="entry name" value="Duplicated hybrid motif"/>
    <property type="match status" value="1"/>
</dbReference>
<dbReference type="InterPro" id="IPR016047">
    <property type="entry name" value="M23ase_b-sheet_dom"/>
</dbReference>
<evidence type="ECO:0000313" key="5">
    <source>
        <dbReference type="EMBL" id="CBL87206.1"/>
    </source>
</evidence>
<dbReference type="PANTHER" id="PTHR21666:SF289">
    <property type="entry name" value="L-ALA--D-GLU ENDOPEPTIDASE"/>
    <property type="match status" value="1"/>
</dbReference>
<evidence type="ECO:0000313" key="4">
    <source>
        <dbReference type="EMBL" id="CBL87165.1"/>
    </source>
</evidence>
<dbReference type="InterPro" id="IPR011055">
    <property type="entry name" value="Dup_hybrid_motif"/>
</dbReference>
<keyword evidence="2" id="KW-0472">Membrane</keyword>
<keyword evidence="1" id="KW-0732">Signal</keyword>
<dbReference type="AlphaFoldDB" id="F4MLZ0"/>
<dbReference type="PANTHER" id="PTHR21666">
    <property type="entry name" value="PEPTIDASE-RELATED"/>
    <property type="match status" value="1"/>
</dbReference>
<keyword evidence="2" id="KW-0812">Transmembrane</keyword>
<reference evidence="4" key="1">
    <citation type="submission" date="2010-05" db="EMBL/GenBank/DDBJ databases">
        <authorList>
            <person name="Genoscope - CEA"/>
        </authorList>
    </citation>
    <scope>NUCLEOTIDE SEQUENCE</scope>
</reference>
<keyword evidence="2" id="KW-1133">Transmembrane helix</keyword>
<dbReference type="GO" id="GO:0004222">
    <property type="term" value="F:metalloendopeptidase activity"/>
    <property type="evidence" value="ECO:0007669"/>
    <property type="project" value="TreeGrafter"/>
</dbReference>
<dbReference type="InterPro" id="IPR050570">
    <property type="entry name" value="Cell_wall_metabolism_enzyme"/>
</dbReference>
<gene>
    <name evidence="4" type="ORF">S3_858_0016</name>
    <name evidence="5" type="ORF">S3_891_0004</name>
</gene>
<feature type="domain" description="M23ase beta-sheet core" evidence="3">
    <location>
        <begin position="172"/>
        <end position="266"/>
    </location>
</feature>
<name>F4MLZ0_9BACT</name>
<dbReference type="EMBL" id="FQ032812">
    <property type="protein sequence ID" value="CBL87206.1"/>
    <property type="molecule type" value="Genomic_DNA"/>
</dbReference>
<organism evidence="4">
    <name type="scientific">uncultured Sphingobacteriia bacterium</name>
    <dbReference type="NCBI Taxonomy" id="246143"/>
    <lineage>
        <taxon>Bacteria</taxon>
        <taxon>Pseudomonadati</taxon>
        <taxon>Bacteroidota</taxon>
        <taxon>Sphingobacteriia</taxon>
        <taxon>environmental samples</taxon>
    </lineage>
</organism>
<accession>F4MLZ0</accession>
<evidence type="ECO:0000256" key="1">
    <source>
        <dbReference type="ARBA" id="ARBA00022729"/>
    </source>
</evidence>
<dbReference type="EMBL" id="FQ032810">
    <property type="protein sequence ID" value="CBL87165.1"/>
    <property type="molecule type" value="Genomic_DNA"/>
</dbReference>
<proteinExistence type="predicted"/>
<feature type="transmembrane region" description="Helical" evidence="2">
    <location>
        <begin position="42"/>
        <end position="63"/>
    </location>
</feature>
<protein>
    <submittedName>
        <fullName evidence="4">Peptidase M23 family</fullName>
    </submittedName>
</protein>
<sequence>MSKENKENITYWEKAQQSFKVVILDEETFQEIDSYKLSRLNVYTMLSVLFIGMAALILSLFFFTPARKLVPGFGEIEENSEFIQLTSEMDTLTSILSNQQVYINSLRTLLSGNSGAKLPDLQSLSKPVLSENVELSGAQVAETARFLKLDQLSFVPPLRGTISSKYAPEIEHFGVDVIASKDTPIQATMQGIVISSDWTLETGNTIIIQHSQNILSTYKHNSALLKKAGDRVEAGEAIAIIGNTGELSDGPHLHFELWHGGYHVDPTLYIRF</sequence>
<dbReference type="CDD" id="cd12797">
    <property type="entry name" value="M23_peptidase"/>
    <property type="match status" value="1"/>
</dbReference>